<reference evidence="3" key="2">
    <citation type="submission" date="2020-04" db="EMBL/GenBank/DDBJ databases">
        <authorList>
            <consortium name="NCBI Genome Project"/>
        </authorList>
    </citation>
    <scope>NUCLEOTIDE SEQUENCE</scope>
    <source>
        <strain evidence="3">CBS 304.34</strain>
    </source>
</reference>
<proteinExistence type="predicted"/>
<protein>
    <submittedName>
        <fullName evidence="1 3">Uncharacterized protein</fullName>
    </submittedName>
</protein>
<dbReference type="RefSeq" id="XP_033581305.1">
    <property type="nucleotide sequence ID" value="XM_033725119.1"/>
</dbReference>
<organism evidence="1">
    <name type="scientific">Mytilinidion resinicola</name>
    <dbReference type="NCBI Taxonomy" id="574789"/>
    <lineage>
        <taxon>Eukaryota</taxon>
        <taxon>Fungi</taxon>
        <taxon>Dikarya</taxon>
        <taxon>Ascomycota</taxon>
        <taxon>Pezizomycotina</taxon>
        <taxon>Dothideomycetes</taxon>
        <taxon>Pleosporomycetidae</taxon>
        <taxon>Mytilinidiales</taxon>
        <taxon>Mytilinidiaceae</taxon>
        <taxon>Mytilinidion</taxon>
    </lineage>
</organism>
<keyword evidence="2" id="KW-1185">Reference proteome</keyword>
<accession>A0A6A6YZS9</accession>
<reference evidence="1 3" key="1">
    <citation type="journal article" date="2020" name="Stud. Mycol.">
        <title>101 Dothideomycetes genomes: a test case for predicting lifestyles and emergence of pathogens.</title>
        <authorList>
            <person name="Haridas S."/>
            <person name="Albert R."/>
            <person name="Binder M."/>
            <person name="Bloem J."/>
            <person name="Labutti K."/>
            <person name="Salamov A."/>
            <person name="Andreopoulos B."/>
            <person name="Baker S."/>
            <person name="Barry K."/>
            <person name="Bills G."/>
            <person name="Bluhm B."/>
            <person name="Cannon C."/>
            <person name="Castanera R."/>
            <person name="Culley D."/>
            <person name="Daum C."/>
            <person name="Ezra D."/>
            <person name="Gonzalez J."/>
            <person name="Henrissat B."/>
            <person name="Kuo A."/>
            <person name="Liang C."/>
            <person name="Lipzen A."/>
            <person name="Lutzoni F."/>
            <person name="Magnuson J."/>
            <person name="Mondo S."/>
            <person name="Nolan M."/>
            <person name="Ohm R."/>
            <person name="Pangilinan J."/>
            <person name="Park H.-J."/>
            <person name="Ramirez L."/>
            <person name="Alfaro M."/>
            <person name="Sun H."/>
            <person name="Tritt A."/>
            <person name="Yoshinaga Y."/>
            <person name="Zwiers L.-H."/>
            <person name="Turgeon B."/>
            <person name="Goodwin S."/>
            <person name="Spatafora J."/>
            <person name="Crous P."/>
            <person name="Grigoriev I."/>
        </authorList>
    </citation>
    <scope>NUCLEOTIDE SEQUENCE</scope>
    <source>
        <strain evidence="1 3">CBS 304.34</strain>
    </source>
</reference>
<evidence type="ECO:0000313" key="3">
    <source>
        <dbReference type="RefSeq" id="XP_033581305.1"/>
    </source>
</evidence>
<dbReference type="EMBL" id="MU003695">
    <property type="protein sequence ID" value="KAF2814341.1"/>
    <property type="molecule type" value="Genomic_DNA"/>
</dbReference>
<evidence type="ECO:0000313" key="1">
    <source>
        <dbReference type="EMBL" id="KAF2814341.1"/>
    </source>
</evidence>
<gene>
    <name evidence="1 3" type="ORF">BDZ99DRAFT_516946</name>
</gene>
<dbReference type="GeneID" id="54466012"/>
<dbReference type="OrthoDB" id="2951834at2759"/>
<sequence>MVYQHSLSFSISSHTALHKLTRQLGEAGLANVTRLRIDWNDNPINVYALRNIKPTVGALLAQYSRLKTLKIALLPRADRPTTTKPEEFVRLHGLGDLAKKGVEVELCQHRDLRYWFEWYGKETAWVDAVGAILDEAKGKNGRRDENSFVV</sequence>
<dbReference type="Proteomes" id="UP000504636">
    <property type="component" value="Unplaced"/>
</dbReference>
<evidence type="ECO:0000313" key="2">
    <source>
        <dbReference type="Proteomes" id="UP000504636"/>
    </source>
</evidence>
<reference evidence="3" key="3">
    <citation type="submission" date="2025-04" db="UniProtKB">
        <authorList>
            <consortium name="RefSeq"/>
        </authorList>
    </citation>
    <scope>IDENTIFICATION</scope>
    <source>
        <strain evidence="3">CBS 304.34</strain>
    </source>
</reference>
<name>A0A6A6YZS9_9PEZI</name>
<dbReference type="AlphaFoldDB" id="A0A6A6YZS9"/>